<feature type="transmembrane region" description="Helical" evidence="7">
    <location>
        <begin position="295"/>
        <end position="318"/>
    </location>
</feature>
<sequence length="433" mass="47298">MFQLLLIALRNLASHKRRTLLLGGAIAGVTGLLVILMGLSNGIQTTTVETATTLMTGHVNVAGFFKVTAGQSAPVVTAIPALQQQLLQEVPELDYMVQRGRGYSKVVSDTSSMDLVLGGVDIQNETGFRKALMLREGRMEDLEQPNTLLLFEEQAKKLEVKVGDTVTLSSPTMRGTSNTVDVRVAAIAANVGMLSSVYCYLPNSTLRALYQMRDDATGALHLYLKDTADVPAVQARLMKRLPELGHKVLDHNPNPFFMKFETVNREAWTGQRLDITNWEDEISFITWSVKALNGLTVGLLVLLLIIISVGVMNTLWIAIRERTREIGTLRAIGMQRGWVVLMFLFEAFMLALFGTLSGALLGLAVCLGLNAAHITMPMAVQLIIMSEQLRFAVSPVAVAGSIFIITFCTTLVSLIPSFLAARMKPVTAMHHIG</sequence>
<dbReference type="EMBL" id="JPMI01000240">
    <property type="protein sequence ID" value="KFA89525.1"/>
    <property type="molecule type" value="Genomic_DNA"/>
</dbReference>
<feature type="transmembrane region" description="Helical" evidence="7">
    <location>
        <begin position="396"/>
        <end position="419"/>
    </location>
</feature>
<comment type="subcellular location">
    <subcellularLocation>
        <location evidence="1">Cell membrane</location>
        <topology evidence="1">Multi-pass membrane protein</topology>
    </subcellularLocation>
</comment>
<feature type="domain" description="ABC3 transporter permease C-terminal" evidence="8">
    <location>
        <begin position="299"/>
        <end position="425"/>
    </location>
</feature>
<evidence type="ECO:0000256" key="7">
    <source>
        <dbReference type="SAM" id="Phobius"/>
    </source>
</evidence>
<protein>
    <submittedName>
        <fullName evidence="9">ABC transporter permease</fullName>
    </submittedName>
</protein>
<evidence type="ECO:0000313" key="10">
    <source>
        <dbReference type="Proteomes" id="UP000028547"/>
    </source>
</evidence>
<dbReference type="PANTHER" id="PTHR30489:SF0">
    <property type="entry name" value="LIPOPROTEIN-RELEASING SYSTEM TRANSMEMBRANE PROTEIN LOLE"/>
    <property type="match status" value="1"/>
</dbReference>
<keyword evidence="3" id="KW-1003">Cell membrane</keyword>
<feature type="transmembrane region" description="Helical" evidence="7">
    <location>
        <begin position="20"/>
        <end position="39"/>
    </location>
</feature>
<organism evidence="9 10">
    <name type="scientific">Archangium violaceum Cb vi76</name>
    <dbReference type="NCBI Taxonomy" id="1406225"/>
    <lineage>
        <taxon>Bacteria</taxon>
        <taxon>Pseudomonadati</taxon>
        <taxon>Myxococcota</taxon>
        <taxon>Myxococcia</taxon>
        <taxon>Myxococcales</taxon>
        <taxon>Cystobacterineae</taxon>
        <taxon>Archangiaceae</taxon>
        <taxon>Archangium</taxon>
    </lineage>
</organism>
<dbReference type="RefSeq" id="WP_043405060.1">
    <property type="nucleotide sequence ID" value="NZ_JPMI01000240.1"/>
</dbReference>
<dbReference type="GO" id="GO:0044874">
    <property type="term" value="P:lipoprotein localization to outer membrane"/>
    <property type="evidence" value="ECO:0007669"/>
    <property type="project" value="TreeGrafter"/>
</dbReference>
<evidence type="ECO:0000313" key="9">
    <source>
        <dbReference type="EMBL" id="KFA89525.1"/>
    </source>
</evidence>
<dbReference type="AlphaFoldDB" id="A0A084SM40"/>
<evidence type="ECO:0000256" key="6">
    <source>
        <dbReference type="ARBA" id="ARBA00023136"/>
    </source>
</evidence>
<evidence type="ECO:0000256" key="2">
    <source>
        <dbReference type="ARBA" id="ARBA00005236"/>
    </source>
</evidence>
<dbReference type="Pfam" id="PF02687">
    <property type="entry name" value="FtsX"/>
    <property type="match status" value="1"/>
</dbReference>
<keyword evidence="4 7" id="KW-0812">Transmembrane</keyword>
<dbReference type="Proteomes" id="UP000028547">
    <property type="component" value="Unassembled WGS sequence"/>
</dbReference>
<name>A0A084SM40_9BACT</name>
<feature type="transmembrane region" description="Helical" evidence="7">
    <location>
        <begin position="338"/>
        <end position="356"/>
    </location>
</feature>
<dbReference type="GO" id="GO:0098797">
    <property type="term" value="C:plasma membrane protein complex"/>
    <property type="evidence" value="ECO:0007669"/>
    <property type="project" value="TreeGrafter"/>
</dbReference>
<evidence type="ECO:0000256" key="1">
    <source>
        <dbReference type="ARBA" id="ARBA00004651"/>
    </source>
</evidence>
<evidence type="ECO:0000259" key="8">
    <source>
        <dbReference type="Pfam" id="PF02687"/>
    </source>
</evidence>
<dbReference type="PANTHER" id="PTHR30489">
    <property type="entry name" value="LIPOPROTEIN-RELEASING SYSTEM TRANSMEMBRANE PROTEIN LOLE"/>
    <property type="match status" value="1"/>
</dbReference>
<keyword evidence="5 7" id="KW-1133">Transmembrane helix</keyword>
<reference evidence="9 10" key="1">
    <citation type="submission" date="2014-07" db="EMBL/GenBank/DDBJ databases">
        <title>Draft Genome Sequence of Gephyronic Acid Producer, Cystobacter violaceus Strain Cb vi76.</title>
        <authorList>
            <person name="Stevens D.C."/>
            <person name="Young J."/>
            <person name="Carmichael R."/>
            <person name="Tan J."/>
            <person name="Taylor R.E."/>
        </authorList>
    </citation>
    <scope>NUCLEOTIDE SEQUENCE [LARGE SCALE GENOMIC DNA]</scope>
    <source>
        <strain evidence="9 10">Cb vi76</strain>
    </source>
</reference>
<comment type="caution">
    <text evidence="9">The sequence shown here is derived from an EMBL/GenBank/DDBJ whole genome shotgun (WGS) entry which is preliminary data.</text>
</comment>
<evidence type="ECO:0000256" key="4">
    <source>
        <dbReference type="ARBA" id="ARBA00022692"/>
    </source>
</evidence>
<evidence type="ECO:0000256" key="5">
    <source>
        <dbReference type="ARBA" id="ARBA00022989"/>
    </source>
</evidence>
<accession>A0A084SM40</accession>
<dbReference type="InterPro" id="IPR003838">
    <property type="entry name" value="ABC3_permease_C"/>
</dbReference>
<evidence type="ECO:0000256" key="3">
    <source>
        <dbReference type="ARBA" id="ARBA00022475"/>
    </source>
</evidence>
<gene>
    <name evidence="9" type="ORF">Q664_34710</name>
</gene>
<keyword evidence="6 7" id="KW-0472">Membrane</keyword>
<comment type="similarity">
    <text evidence="2">Belongs to the ABC-4 integral membrane protein family. LolC/E subfamily.</text>
</comment>
<dbReference type="InterPro" id="IPR051447">
    <property type="entry name" value="Lipoprotein-release_system"/>
</dbReference>
<proteinExistence type="inferred from homology"/>